<dbReference type="VEuPathDB" id="FungiDB:MELLADRAFT_79456"/>
<dbReference type="PANTHER" id="PTHR28133:SF1">
    <property type="entry name" value="REQUIRED FOR RESPIRATORY GROWTH PROTEIN 7, MITOCHONDRIAL"/>
    <property type="match status" value="1"/>
</dbReference>
<evidence type="ECO:0000313" key="4">
    <source>
        <dbReference type="Proteomes" id="UP000001072"/>
    </source>
</evidence>
<dbReference type="GO" id="GO:0005739">
    <property type="term" value="C:mitochondrion"/>
    <property type="evidence" value="ECO:0007669"/>
    <property type="project" value="UniProtKB-SubCell"/>
</dbReference>
<dbReference type="RefSeq" id="XP_007417236.1">
    <property type="nucleotide sequence ID" value="XM_007417174.1"/>
</dbReference>
<dbReference type="PANTHER" id="PTHR28133">
    <property type="entry name" value="REQUIRED FOR RESPIRATORY GROWTH PROTEIN 7, MITOCHONDRIAL"/>
    <property type="match status" value="1"/>
</dbReference>
<dbReference type="GeneID" id="18933274"/>
<dbReference type="OrthoDB" id="2505513at2759"/>
<evidence type="ECO:0000256" key="1">
    <source>
        <dbReference type="ARBA" id="ARBA00004173"/>
    </source>
</evidence>
<evidence type="ECO:0000256" key="2">
    <source>
        <dbReference type="ARBA" id="ARBA00023128"/>
    </source>
</evidence>
<accession>F4S748</accession>
<dbReference type="Gene3D" id="3.40.1350.10">
    <property type="match status" value="1"/>
</dbReference>
<organism evidence="4">
    <name type="scientific">Melampsora larici-populina (strain 98AG31 / pathotype 3-4-7)</name>
    <name type="common">Poplar leaf rust fungus</name>
    <dbReference type="NCBI Taxonomy" id="747676"/>
    <lineage>
        <taxon>Eukaryota</taxon>
        <taxon>Fungi</taxon>
        <taxon>Dikarya</taxon>
        <taxon>Basidiomycota</taxon>
        <taxon>Pucciniomycotina</taxon>
        <taxon>Pucciniomycetes</taxon>
        <taxon>Pucciniales</taxon>
        <taxon>Melampsoraceae</taxon>
        <taxon>Melampsora</taxon>
    </lineage>
</organism>
<sequence length="234" mass="27028">MTPKLSSIKFNFLQQKQTIFRRYLHNKQPKPPTVLPHLRTSIGRQYEEHVIKFMTQHFQGIQEIYHTGLKSSNDEGIDIKSNWSLPSITKPKRTLRIIAQCKDSLGELRFIRELESNLILPNKSKKDLNDRLIGILFTSRGFTLPALRRSQASSLPILLIHLLSPRLHPTTTTVNEDVDQFVWLGAYPNQVASQLLKPLKFVYGYSFDQSNTNDQSFEKKPVLWNSIQESPCKV</sequence>
<dbReference type="InParanoid" id="F4S748"/>
<dbReference type="GO" id="GO:0003676">
    <property type="term" value="F:nucleic acid binding"/>
    <property type="evidence" value="ECO:0007669"/>
    <property type="project" value="InterPro"/>
</dbReference>
<dbReference type="InterPro" id="IPR018828">
    <property type="entry name" value="RRG7"/>
</dbReference>
<proteinExistence type="predicted"/>
<reference evidence="4" key="1">
    <citation type="journal article" date="2011" name="Proc. Natl. Acad. Sci. U.S.A.">
        <title>Obligate biotrophy features unraveled by the genomic analysis of rust fungi.</title>
        <authorList>
            <person name="Duplessis S."/>
            <person name="Cuomo C.A."/>
            <person name="Lin Y.-C."/>
            <person name="Aerts A."/>
            <person name="Tisserant E."/>
            <person name="Veneault-Fourrey C."/>
            <person name="Joly D.L."/>
            <person name="Hacquard S."/>
            <person name="Amselem J."/>
            <person name="Cantarel B.L."/>
            <person name="Chiu R."/>
            <person name="Coutinho P.M."/>
            <person name="Feau N."/>
            <person name="Field M."/>
            <person name="Frey P."/>
            <person name="Gelhaye E."/>
            <person name="Goldberg J."/>
            <person name="Grabherr M.G."/>
            <person name="Kodira C.D."/>
            <person name="Kohler A."/>
            <person name="Kuees U."/>
            <person name="Lindquist E.A."/>
            <person name="Lucas S.M."/>
            <person name="Mago R."/>
            <person name="Mauceli E."/>
            <person name="Morin E."/>
            <person name="Murat C."/>
            <person name="Pangilinan J.L."/>
            <person name="Park R."/>
            <person name="Pearson M."/>
            <person name="Quesneville H."/>
            <person name="Rouhier N."/>
            <person name="Sakthikumar S."/>
            <person name="Salamov A.A."/>
            <person name="Schmutz J."/>
            <person name="Selles B."/>
            <person name="Shapiro H."/>
            <person name="Tanguay P."/>
            <person name="Tuskan G.A."/>
            <person name="Henrissat B."/>
            <person name="Van de Peer Y."/>
            <person name="Rouze P."/>
            <person name="Ellis J.G."/>
            <person name="Dodds P.N."/>
            <person name="Schein J.E."/>
            <person name="Zhong S."/>
            <person name="Hamelin R.C."/>
            <person name="Grigoriev I.V."/>
            <person name="Szabo L.J."/>
            <person name="Martin F."/>
        </authorList>
    </citation>
    <scope>NUCLEOTIDE SEQUENCE [LARGE SCALE GENOMIC DNA]</scope>
    <source>
        <strain evidence="4">98AG31 / pathotype 3-4-7</strain>
    </source>
</reference>
<dbReference type="eggNOG" id="ENOG502RHN8">
    <property type="taxonomic scope" value="Eukaryota"/>
</dbReference>
<dbReference type="InterPro" id="IPR011856">
    <property type="entry name" value="tRNA_endonuc-like_dom_sf"/>
</dbReference>
<gene>
    <name evidence="3" type="ORF">MELLADRAFT_79456</name>
</gene>
<evidence type="ECO:0000313" key="3">
    <source>
        <dbReference type="EMBL" id="EGF99530.1"/>
    </source>
</evidence>
<dbReference type="Proteomes" id="UP000001072">
    <property type="component" value="Unassembled WGS sequence"/>
</dbReference>
<comment type="subcellular location">
    <subcellularLocation>
        <location evidence="1">Mitochondrion</location>
    </subcellularLocation>
</comment>
<dbReference type="EMBL" id="GL883158">
    <property type="protein sequence ID" value="EGF99530.1"/>
    <property type="molecule type" value="Genomic_DNA"/>
</dbReference>
<protein>
    <submittedName>
        <fullName evidence="3">Uncharacterized protein</fullName>
    </submittedName>
</protein>
<keyword evidence="4" id="KW-1185">Reference proteome</keyword>
<dbReference type="KEGG" id="mlr:MELLADRAFT_79456"/>
<keyword evidence="2" id="KW-0496">Mitochondrion</keyword>
<dbReference type="HOGENOM" id="CLU_1185243_0_0_1"/>
<dbReference type="AlphaFoldDB" id="F4S748"/>
<name>F4S748_MELLP</name>